<dbReference type="RefSeq" id="WP_181557282.1">
    <property type="nucleotide sequence ID" value="NZ_JACDUT010000014.1"/>
</dbReference>
<keyword evidence="2" id="KW-1185">Reference proteome</keyword>
<organism evidence="1 2">
    <name type="scientific">Thermaerobacillus caldiproteolyticus</name>
    <dbReference type="NCBI Taxonomy" id="247480"/>
    <lineage>
        <taxon>Bacteria</taxon>
        <taxon>Bacillati</taxon>
        <taxon>Bacillota</taxon>
        <taxon>Bacilli</taxon>
        <taxon>Bacillales</taxon>
        <taxon>Anoxybacillaceae</taxon>
        <taxon>Thermaerobacillus</taxon>
    </lineage>
</organism>
<dbReference type="EMBL" id="JACDUT010000014">
    <property type="protein sequence ID" value="MBA2876598.1"/>
    <property type="molecule type" value="Genomic_DNA"/>
</dbReference>
<evidence type="ECO:0000313" key="2">
    <source>
        <dbReference type="Proteomes" id="UP000523087"/>
    </source>
</evidence>
<dbReference type="Pfam" id="PF04519">
    <property type="entry name" value="Bactofilin"/>
    <property type="match status" value="1"/>
</dbReference>
<evidence type="ECO:0000313" key="1">
    <source>
        <dbReference type="EMBL" id="MBA2876598.1"/>
    </source>
</evidence>
<dbReference type="InterPro" id="IPR007607">
    <property type="entry name" value="BacA/B"/>
</dbReference>
<name>A0A7V9Z9R2_9BACL</name>
<accession>A0A7V9Z9R2</accession>
<sequence length="243" mass="26717">MGNHHPRHLTVNGSAMTSGGTFNKVKIRGDGTINGDLRCDQWKVFGNADVSGNVEAKTVDVFGQANIRGNAEVGSIKIFGEMDIHGYSVIKDLNLRGVVRISENLVGGAIHGYGEIKIDHDCEADSFSVKGVVEVGKTLNAEHIDLYLHVADSRIAEIGGKTIRVTKSKVFNVLHFLKRLSHDSAKLWVETIEGDEIYLEHTNAKIVRGNHIIIGPGCDIELVEYQESFQQDEKATVRESKKI</sequence>
<dbReference type="AlphaFoldDB" id="A0A7V9Z9R2"/>
<reference evidence="1 2" key="1">
    <citation type="submission" date="2020-07" db="EMBL/GenBank/DDBJ databases">
        <title>Genomic Encyclopedia of Type Strains, Phase IV (KMG-IV): sequencing the most valuable type-strain genomes for metagenomic binning, comparative biology and taxonomic classification.</title>
        <authorList>
            <person name="Goeker M."/>
        </authorList>
    </citation>
    <scope>NUCLEOTIDE SEQUENCE [LARGE SCALE GENOMIC DNA]</scope>
    <source>
        <strain evidence="1 2">DSM 15730</strain>
    </source>
</reference>
<protein>
    <submittedName>
        <fullName evidence="1">Cytoskeletal protein CcmA (Bactofilin family)</fullName>
    </submittedName>
</protein>
<comment type="caution">
    <text evidence="1">The sequence shown here is derived from an EMBL/GenBank/DDBJ whole genome shotgun (WGS) entry which is preliminary data.</text>
</comment>
<dbReference type="Proteomes" id="UP000523087">
    <property type="component" value="Unassembled WGS sequence"/>
</dbReference>
<proteinExistence type="predicted"/>
<gene>
    <name evidence="1" type="ORF">HNR31_003416</name>
</gene>